<evidence type="ECO:0000313" key="4">
    <source>
        <dbReference type="EMBL" id="TVU21283.1"/>
    </source>
</evidence>
<keyword evidence="3" id="KW-0812">Transmembrane</keyword>
<keyword evidence="2 3" id="KW-0472">Membrane</keyword>
<dbReference type="GO" id="GO:0016791">
    <property type="term" value="F:phosphatase activity"/>
    <property type="evidence" value="ECO:0007669"/>
    <property type="project" value="TreeGrafter"/>
</dbReference>
<reference evidence="4 5" key="1">
    <citation type="journal article" date="2019" name="Sci. Rep.">
        <title>A high-quality genome of Eragrostis curvula grass provides insights into Poaceae evolution and supports new strategies to enhance forage quality.</title>
        <authorList>
            <person name="Carballo J."/>
            <person name="Santos B.A.C.M."/>
            <person name="Zappacosta D."/>
            <person name="Garbus I."/>
            <person name="Selva J.P."/>
            <person name="Gallo C.A."/>
            <person name="Diaz A."/>
            <person name="Albertini E."/>
            <person name="Caccamo M."/>
            <person name="Echenique V."/>
        </authorList>
    </citation>
    <scope>NUCLEOTIDE SEQUENCE [LARGE SCALE GENOMIC DNA]</scope>
    <source>
        <strain evidence="5">cv. Victoria</strain>
        <tissue evidence="4">Leaf</tissue>
    </source>
</reference>
<evidence type="ECO:0000313" key="5">
    <source>
        <dbReference type="Proteomes" id="UP000324897"/>
    </source>
</evidence>
<dbReference type="OrthoDB" id="1854593at2759"/>
<proteinExistence type="predicted"/>
<feature type="non-terminal residue" evidence="4">
    <location>
        <position position="1"/>
    </location>
</feature>
<accession>A0A5J9UC72</accession>
<evidence type="ECO:0008006" key="6">
    <source>
        <dbReference type="Google" id="ProtNLM"/>
    </source>
</evidence>
<dbReference type="Proteomes" id="UP000324897">
    <property type="component" value="Unassembled WGS sequence"/>
</dbReference>
<evidence type="ECO:0000256" key="2">
    <source>
        <dbReference type="ARBA" id="ARBA00023136"/>
    </source>
</evidence>
<keyword evidence="5" id="KW-1185">Reference proteome</keyword>
<keyword evidence="3" id="KW-1133">Transmembrane helix</keyword>
<organism evidence="4 5">
    <name type="scientific">Eragrostis curvula</name>
    <name type="common">weeping love grass</name>
    <dbReference type="NCBI Taxonomy" id="38414"/>
    <lineage>
        <taxon>Eukaryota</taxon>
        <taxon>Viridiplantae</taxon>
        <taxon>Streptophyta</taxon>
        <taxon>Embryophyta</taxon>
        <taxon>Tracheophyta</taxon>
        <taxon>Spermatophyta</taxon>
        <taxon>Magnoliopsida</taxon>
        <taxon>Liliopsida</taxon>
        <taxon>Poales</taxon>
        <taxon>Poaceae</taxon>
        <taxon>PACMAD clade</taxon>
        <taxon>Chloridoideae</taxon>
        <taxon>Eragrostideae</taxon>
        <taxon>Eragrostidinae</taxon>
        <taxon>Eragrostis</taxon>
    </lineage>
</organism>
<evidence type="ECO:0000256" key="3">
    <source>
        <dbReference type="SAM" id="Phobius"/>
    </source>
</evidence>
<dbReference type="PANTHER" id="PTHR15486:SF62">
    <property type="entry name" value="GLYCEROL-3-PHOSPHATE ACYLTRANSFERASE 2-RELATED"/>
    <property type="match status" value="1"/>
</dbReference>
<dbReference type="EMBL" id="RWGY01000026">
    <property type="protein sequence ID" value="TVU21283.1"/>
    <property type="molecule type" value="Genomic_DNA"/>
</dbReference>
<dbReference type="Gramene" id="TVU21283">
    <property type="protein sequence ID" value="TVU21283"/>
    <property type="gene ID" value="EJB05_30910"/>
</dbReference>
<sequence>MVQKGDVYAKTSTLELKRLENTEVYVVTSEQKTKWSPLQRDQYPRPLIFHDGRLAFRPTPEATLAMFMWLPFAILLTMLRTLLFVNLPYSISVPIGSATGVTTRVINSPVSANGQASSEELARTNQQGRLYVCNHRTLLDPFISQQR</sequence>
<dbReference type="GO" id="GO:0090447">
    <property type="term" value="F:glycerol-3-phosphate 2-O-acyltransferase activity"/>
    <property type="evidence" value="ECO:0007669"/>
    <property type="project" value="TreeGrafter"/>
</dbReference>
<comment type="caution">
    <text evidence="4">The sequence shown here is derived from an EMBL/GenBank/DDBJ whole genome shotgun (WGS) entry which is preliminary data.</text>
</comment>
<dbReference type="GO" id="GO:0010143">
    <property type="term" value="P:cutin biosynthetic process"/>
    <property type="evidence" value="ECO:0007669"/>
    <property type="project" value="TreeGrafter"/>
</dbReference>
<comment type="subcellular location">
    <subcellularLocation>
        <location evidence="1">Membrane</location>
    </subcellularLocation>
</comment>
<feature type="transmembrane region" description="Helical" evidence="3">
    <location>
        <begin position="64"/>
        <end position="85"/>
    </location>
</feature>
<dbReference type="GO" id="GO:0016020">
    <property type="term" value="C:membrane"/>
    <property type="evidence" value="ECO:0007669"/>
    <property type="project" value="UniProtKB-SubCell"/>
</dbReference>
<evidence type="ECO:0000256" key="1">
    <source>
        <dbReference type="ARBA" id="ARBA00004370"/>
    </source>
</evidence>
<dbReference type="PANTHER" id="PTHR15486">
    <property type="entry name" value="ANCIENT UBIQUITOUS PROTEIN"/>
    <property type="match status" value="1"/>
</dbReference>
<name>A0A5J9UC72_9POAL</name>
<protein>
    <recommendedName>
        <fullName evidence="6">Phospholipid/glycerol acyltransferase domain-containing protein</fullName>
    </recommendedName>
</protein>
<dbReference type="AlphaFoldDB" id="A0A5J9UC72"/>
<gene>
    <name evidence="4" type="ORF">EJB05_30910</name>
</gene>